<dbReference type="KEGG" id="jeh:EJN90_01420"/>
<dbReference type="Proteomes" id="UP000273326">
    <property type="component" value="Chromosome"/>
</dbReference>
<keyword evidence="1" id="KW-0812">Transmembrane</keyword>
<evidence type="ECO:0000313" key="2">
    <source>
        <dbReference type="EMBL" id="AZP03432.1"/>
    </source>
</evidence>
<organism evidence="2 3">
    <name type="scientific">Jeotgalibaca ciconiae</name>
    <dbReference type="NCBI Taxonomy" id="2496265"/>
    <lineage>
        <taxon>Bacteria</taxon>
        <taxon>Bacillati</taxon>
        <taxon>Bacillota</taxon>
        <taxon>Bacilli</taxon>
        <taxon>Lactobacillales</taxon>
        <taxon>Carnobacteriaceae</taxon>
        <taxon>Jeotgalibaca</taxon>
    </lineage>
</organism>
<name>A0A3Q9BIY5_9LACT</name>
<evidence type="ECO:0008006" key="4">
    <source>
        <dbReference type="Google" id="ProtNLM"/>
    </source>
</evidence>
<reference evidence="3" key="1">
    <citation type="submission" date="2018-12" db="EMBL/GenBank/DDBJ databases">
        <title>Complete genome sequencing of Jeotgalibaca sp. H21T32.</title>
        <authorList>
            <person name="Bae J.-W."/>
            <person name="Lee S.-Y."/>
        </authorList>
    </citation>
    <scope>NUCLEOTIDE SEQUENCE [LARGE SCALE GENOMIC DNA]</scope>
    <source>
        <strain evidence="3">H21T32</strain>
    </source>
</reference>
<proteinExistence type="predicted"/>
<dbReference type="OrthoDB" id="9839646at2"/>
<accession>A0A3Q9BIY5</accession>
<keyword evidence="3" id="KW-1185">Reference proteome</keyword>
<keyword evidence="1" id="KW-1133">Transmembrane helix</keyword>
<evidence type="ECO:0000313" key="3">
    <source>
        <dbReference type="Proteomes" id="UP000273326"/>
    </source>
</evidence>
<feature type="transmembrane region" description="Helical" evidence="1">
    <location>
        <begin position="181"/>
        <end position="198"/>
    </location>
</feature>
<protein>
    <recommendedName>
        <fullName evidence="4">DUF1129 family protein</fullName>
    </recommendedName>
</protein>
<dbReference type="RefSeq" id="WP_126108523.1">
    <property type="nucleotide sequence ID" value="NZ_CP034465.1"/>
</dbReference>
<feature type="transmembrane region" description="Helical" evidence="1">
    <location>
        <begin position="137"/>
        <end position="160"/>
    </location>
</feature>
<dbReference type="EMBL" id="CP034465">
    <property type="protein sequence ID" value="AZP03432.1"/>
    <property type="molecule type" value="Genomic_DNA"/>
</dbReference>
<evidence type="ECO:0000256" key="1">
    <source>
        <dbReference type="SAM" id="Phobius"/>
    </source>
</evidence>
<sequence length="235" mass="27364">MLGKEVIPTNFKQNLTPEELLPYNEEYYKKCLELLEGELVVGNVDLQKEIHKIVLLQIREAQLDGKRADEQYGTNHKAFVEKIIHDCMKLRPLTIFLDKFQFPLYAFSLYLVGYAFFTFLLAAWYEYSLAEAVFIPMPYSILGLAAGGVLLVVSFISLFYRRQRAALIHQPKDQEFQYREYINYICIGLSFLIPYVILRLRITIFHVPLWVVVLIGFTGILLARQRFIATKTLPI</sequence>
<keyword evidence="1" id="KW-0472">Membrane</keyword>
<dbReference type="AlphaFoldDB" id="A0A3Q9BIY5"/>
<gene>
    <name evidence="2" type="ORF">EJN90_01420</name>
</gene>
<feature type="transmembrane region" description="Helical" evidence="1">
    <location>
        <begin position="204"/>
        <end position="223"/>
    </location>
</feature>
<feature type="transmembrane region" description="Helical" evidence="1">
    <location>
        <begin position="104"/>
        <end position="125"/>
    </location>
</feature>